<dbReference type="AlphaFoldDB" id="A0A0G4H2I0"/>
<dbReference type="Proteomes" id="UP000041254">
    <property type="component" value="Unassembled WGS sequence"/>
</dbReference>
<evidence type="ECO:0000313" key="3">
    <source>
        <dbReference type="Proteomes" id="UP000041254"/>
    </source>
</evidence>
<accession>A0A0G4H2I0</accession>
<sequence>MKRVPVTLSNQFDVTELLKKGIIHGDNVTEKYHIAKLLQKYCRVKLQVKVEEGVTCGLPLNWSVVGRVCNGEVVAAGPRWCELRRKEASPSSGGGGGNDAGRPQEVARNARIAGSLAPPRLSAKSPCNSLALAEVDELVCAHRVIGATFESDAQDERWTGKAVSALVNELLSTSTAVLDLPAIDVALIDGTWYALSSRRLVALQMFKFKLKGILAADDTSGCRDWFARTYPNGKVFCRVVPRHAPQLPSRGSVLRPPTNAGSIRDEKLRLGGLGRLTGGGGTRLGIMMRRFAMRKRTLNSGGRCLLHPAFAAMSKKKRAGKDSVKADKKESAGHDGDGDGVKEGSHDDTVVLHSPNDMVWIWSNRTGVLSRVDGEEAASLLSQAKGGIRHMGKRRRPVESAYTRAELARSADASYVDGSIARSRAVTQAIERASHKIANAAKADVNVE</sequence>
<dbReference type="VEuPathDB" id="CryptoDB:Vbra_19420"/>
<reference evidence="2" key="1">
    <citation type="submission" date="2014-11" db="EMBL/GenBank/DDBJ databases">
        <authorList>
            <person name="Zhu J."/>
            <person name="Qi W."/>
            <person name="Song R."/>
        </authorList>
    </citation>
    <scope>NUCLEOTIDE SEQUENCE [LARGE SCALE GENOMIC DNA]</scope>
</reference>
<dbReference type="InParanoid" id="A0A0G4H2I0"/>
<evidence type="ECO:0000313" key="2">
    <source>
        <dbReference type="EMBL" id="CEM37829.1"/>
    </source>
</evidence>
<keyword evidence="3" id="KW-1185">Reference proteome</keyword>
<protein>
    <submittedName>
        <fullName evidence="2">Uncharacterized protein</fullName>
    </submittedName>
</protein>
<gene>
    <name evidence="2" type="ORF">Vbra_19420</name>
</gene>
<dbReference type="EMBL" id="CDMY01000954">
    <property type="protein sequence ID" value="CEM37829.1"/>
    <property type="molecule type" value="Genomic_DNA"/>
</dbReference>
<proteinExistence type="predicted"/>
<feature type="compositionally biased region" description="Basic and acidic residues" evidence="1">
    <location>
        <begin position="320"/>
        <end position="349"/>
    </location>
</feature>
<evidence type="ECO:0000256" key="1">
    <source>
        <dbReference type="SAM" id="MobiDB-lite"/>
    </source>
</evidence>
<name>A0A0G4H2I0_VITBC</name>
<feature type="region of interest" description="Disordered" evidence="1">
    <location>
        <begin position="316"/>
        <end position="349"/>
    </location>
</feature>
<organism evidence="2 3">
    <name type="scientific">Vitrella brassicaformis (strain CCMP3155)</name>
    <dbReference type="NCBI Taxonomy" id="1169540"/>
    <lineage>
        <taxon>Eukaryota</taxon>
        <taxon>Sar</taxon>
        <taxon>Alveolata</taxon>
        <taxon>Colpodellida</taxon>
        <taxon>Vitrellaceae</taxon>
        <taxon>Vitrella</taxon>
    </lineage>
</organism>